<feature type="domain" description="Malonyl-CoA:ACP transacylase (MAT)" evidence="5">
    <location>
        <begin position="1"/>
        <end position="248"/>
    </location>
</feature>
<dbReference type="InterPro" id="IPR016036">
    <property type="entry name" value="Malonyl_transacylase_ACP-bd"/>
</dbReference>
<evidence type="ECO:0000259" key="5">
    <source>
        <dbReference type="SMART" id="SM00827"/>
    </source>
</evidence>
<reference evidence="6" key="1">
    <citation type="journal article" date="2014" name="Front. Microbiol.">
        <title>High frequency of phylogenetically diverse reductive dehalogenase-homologous genes in deep subseafloor sedimentary metagenomes.</title>
        <authorList>
            <person name="Kawai M."/>
            <person name="Futagami T."/>
            <person name="Toyoda A."/>
            <person name="Takaki Y."/>
            <person name="Nishi S."/>
            <person name="Hori S."/>
            <person name="Arai W."/>
            <person name="Tsubouchi T."/>
            <person name="Morono Y."/>
            <person name="Uchiyama I."/>
            <person name="Ito T."/>
            <person name="Fujiyama A."/>
            <person name="Inagaki F."/>
            <person name="Takami H."/>
        </authorList>
    </citation>
    <scope>NUCLEOTIDE SEQUENCE</scope>
    <source>
        <strain evidence="6">Expedition CK06-06</strain>
    </source>
</reference>
<evidence type="ECO:0000256" key="3">
    <source>
        <dbReference type="ARBA" id="ARBA00023315"/>
    </source>
</evidence>
<dbReference type="EC" id="2.3.1.39" evidence="1"/>
<evidence type="ECO:0000256" key="2">
    <source>
        <dbReference type="ARBA" id="ARBA00022679"/>
    </source>
</evidence>
<protein>
    <recommendedName>
        <fullName evidence="1">[acyl-carrier-protein] S-malonyltransferase</fullName>
        <ecNumber evidence="1">2.3.1.39</ecNumber>
    </recommendedName>
</protein>
<evidence type="ECO:0000313" key="6">
    <source>
        <dbReference type="EMBL" id="GAI21766.1"/>
    </source>
</evidence>
<dbReference type="EMBL" id="BARV01015987">
    <property type="protein sequence ID" value="GAI21766.1"/>
    <property type="molecule type" value="Genomic_DNA"/>
</dbReference>
<gene>
    <name evidence="6" type="ORF">S06H3_27539</name>
</gene>
<comment type="catalytic activity">
    <reaction evidence="4">
        <text>holo-[ACP] + malonyl-CoA = malonyl-[ACP] + CoA</text>
        <dbReference type="Rhea" id="RHEA:41792"/>
        <dbReference type="Rhea" id="RHEA-COMP:9623"/>
        <dbReference type="Rhea" id="RHEA-COMP:9685"/>
        <dbReference type="ChEBI" id="CHEBI:57287"/>
        <dbReference type="ChEBI" id="CHEBI:57384"/>
        <dbReference type="ChEBI" id="CHEBI:64479"/>
        <dbReference type="ChEBI" id="CHEBI:78449"/>
        <dbReference type="EC" id="2.3.1.39"/>
    </reaction>
</comment>
<dbReference type="InterPro" id="IPR001227">
    <property type="entry name" value="Ac_transferase_dom_sf"/>
</dbReference>
<sequence length="248" mass="27009">IAQPAISTVSLAYAAVLNDLGVISEISLGHSLGEVTAIIYCGIVSFEDGIKIIQKRGEVMEREGKQGTMMAVIDIESKILEDMCKNVSQEISEPVVVANINTQNQIVISGSKDGMKKVAQLVAKNHGRGIPLRVGGAWHSPYLNNAAEEFNIFLDTIQFNKPTSKFYSIVDQKVLDDGSVIKNSLKHQMLSQVNWVSAIKNLKALGCDTFLEIGPSKILKDLVLKIVPDVKSESTALFADLETLIQNI</sequence>
<comment type="caution">
    <text evidence="6">The sequence shown here is derived from an EMBL/GenBank/DDBJ whole genome shotgun (WGS) entry which is preliminary data.</text>
</comment>
<dbReference type="SMART" id="SM00827">
    <property type="entry name" value="PKS_AT"/>
    <property type="match status" value="1"/>
</dbReference>
<dbReference type="InterPro" id="IPR016035">
    <property type="entry name" value="Acyl_Trfase/lysoPLipase"/>
</dbReference>
<feature type="non-terminal residue" evidence="6">
    <location>
        <position position="1"/>
    </location>
</feature>
<dbReference type="GO" id="GO:0006633">
    <property type="term" value="P:fatty acid biosynthetic process"/>
    <property type="evidence" value="ECO:0007669"/>
    <property type="project" value="TreeGrafter"/>
</dbReference>
<accession>X1MUP5</accession>
<organism evidence="6">
    <name type="scientific">marine sediment metagenome</name>
    <dbReference type="NCBI Taxonomy" id="412755"/>
    <lineage>
        <taxon>unclassified sequences</taxon>
        <taxon>metagenomes</taxon>
        <taxon>ecological metagenomes</taxon>
    </lineage>
</organism>
<dbReference type="GO" id="GO:0004314">
    <property type="term" value="F:[acyl-carrier-protein] S-malonyltransferase activity"/>
    <property type="evidence" value="ECO:0007669"/>
    <property type="project" value="UniProtKB-EC"/>
</dbReference>
<dbReference type="InterPro" id="IPR014043">
    <property type="entry name" value="Acyl_transferase_dom"/>
</dbReference>
<proteinExistence type="predicted"/>
<keyword evidence="3" id="KW-0012">Acyltransferase</keyword>
<evidence type="ECO:0000256" key="4">
    <source>
        <dbReference type="ARBA" id="ARBA00048462"/>
    </source>
</evidence>
<dbReference type="Pfam" id="PF00698">
    <property type="entry name" value="Acyl_transf_1"/>
    <property type="match status" value="1"/>
</dbReference>
<dbReference type="GO" id="GO:0005829">
    <property type="term" value="C:cytosol"/>
    <property type="evidence" value="ECO:0007669"/>
    <property type="project" value="TreeGrafter"/>
</dbReference>
<dbReference type="SUPFAM" id="SSF52151">
    <property type="entry name" value="FabD/lysophospholipase-like"/>
    <property type="match status" value="1"/>
</dbReference>
<dbReference type="Gene3D" id="3.40.366.10">
    <property type="entry name" value="Malonyl-Coenzyme A Acyl Carrier Protein, domain 2"/>
    <property type="match status" value="1"/>
</dbReference>
<name>X1MUP5_9ZZZZ</name>
<dbReference type="Gene3D" id="3.30.70.250">
    <property type="entry name" value="Malonyl-CoA ACP transacylase, ACP-binding"/>
    <property type="match status" value="1"/>
</dbReference>
<dbReference type="InterPro" id="IPR050858">
    <property type="entry name" value="Mal-CoA-ACP_Trans/PKS_FabD"/>
</dbReference>
<keyword evidence="2" id="KW-0808">Transferase</keyword>
<dbReference type="AlphaFoldDB" id="X1MUP5"/>
<dbReference type="SUPFAM" id="SSF55048">
    <property type="entry name" value="Probable ACP-binding domain of malonyl-CoA ACP transacylase"/>
    <property type="match status" value="1"/>
</dbReference>
<dbReference type="PANTHER" id="PTHR42681">
    <property type="entry name" value="MALONYL-COA-ACYL CARRIER PROTEIN TRANSACYLASE, MITOCHONDRIAL"/>
    <property type="match status" value="1"/>
</dbReference>
<dbReference type="PANTHER" id="PTHR42681:SF1">
    <property type="entry name" value="MALONYL-COA-ACYL CARRIER PROTEIN TRANSACYLASE, MITOCHONDRIAL"/>
    <property type="match status" value="1"/>
</dbReference>
<evidence type="ECO:0000256" key="1">
    <source>
        <dbReference type="ARBA" id="ARBA00013258"/>
    </source>
</evidence>